<dbReference type="AlphaFoldDB" id="A0A9Q3BME3"/>
<feature type="domain" description="SCP2" evidence="1">
    <location>
        <begin position="56"/>
        <end position="148"/>
    </location>
</feature>
<dbReference type="SUPFAM" id="SSF55718">
    <property type="entry name" value="SCP-like"/>
    <property type="match status" value="1"/>
</dbReference>
<sequence>MASGGEYQDIKSQIKAALADSRLSEEGFETSKVIALIAVLLEEKTLASSAIGPEIPSRKKLVKMMKTCYQFVVKNEKGKEATWFVDMKQKGRVGKGKAPFKPDVTIWCSDGDLVALASGEINPQKLYAANRIKIRGNIDKVLKVERILSHEREKIILAGEEISASATRSNPGKLLGKSKL</sequence>
<name>A0A9Q3BME3_9BASI</name>
<gene>
    <name evidence="2" type="ORF">O181_007677</name>
</gene>
<dbReference type="InterPro" id="IPR003033">
    <property type="entry name" value="SCP2_sterol-bd_dom"/>
</dbReference>
<dbReference type="Gene3D" id="3.30.1050.10">
    <property type="entry name" value="SCP2 sterol-binding domain"/>
    <property type="match status" value="1"/>
</dbReference>
<protein>
    <recommendedName>
        <fullName evidence="1">SCP2 domain-containing protein</fullName>
    </recommendedName>
</protein>
<evidence type="ECO:0000313" key="3">
    <source>
        <dbReference type="Proteomes" id="UP000765509"/>
    </source>
</evidence>
<dbReference type="PANTHER" id="PTHR10094:SF25">
    <property type="entry name" value="SCP2 STEROL-BINDING DOMAIN-CONTAINING PROTEIN 1"/>
    <property type="match status" value="1"/>
</dbReference>
<reference evidence="2" key="1">
    <citation type="submission" date="2021-03" db="EMBL/GenBank/DDBJ databases">
        <title>Draft genome sequence of rust myrtle Austropuccinia psidii MF-1, a brazilian biotype.</title>
        <authorList>
            <person name="Quecine M.C."/>
            <person name="Pachon D.M.R."/>
            <person name="Bonatelli M.L."/>
            <person name="Correr F.H."/>
            <person name="Franceschini L.M."/>
            <person name="Leite T.F."/>
            <person name="Margarido G.R.A."/>
            <person name="Almeida C.A."/>
            <person name="Ferrarezi J.A."/>
            <person name="Labate C.A."/>
        </authorList>
    </citation>
    <scope>NUCLEOTIDE SEQUENCE</scope>
    <source>
        <strain evidence="2">MF-1</strain>
    </source>
</reference>
<dbReference type="Pfam" id="PF02036">
    <property type="entry name" value="SCP2"/>
    <property type="match status" value="1"/>
</dbReference>
<comment type="caution">
    <text evidence="2">The sequence shown here is derived from an EMBL/GenBank/DDBJ whole genome shotgun (WGS) entry which is preliminary data.</text>
</comment>
<keyword evidence="3" id="KW-1185">Reference proteome</keyword>
<accession>A0A9Q3BME3</accession>
<evidence type="ECO:0000313" key="2">
    <source>
        <dbReference type="EMBL" id="MBW0467962.1"/>
    </source>
</evidence>
<evidence type="ECO:0000259" key="1">
    <source>
        <dbReference type="Pfam" id="PF02036"/>
    </source>
</evidence>
<proteinExistence type="predicted"/>
<dbReference type="Proteomes" id="UP000765509">
    <property type="component" value="Unassembled WGS sequence"/>
</dbReference>
<dbReference type="GO" id="GO:0005829">
    <property type="term" value="C:cytosol"/>
    <property type="evidence" value="ECO:0007669"/>
    <property type="project" value="TreeGrafter"/>
</dbReference>
<organism evidence="2 3">
    <name type="scientific">Austropuccinia psidii MF-1</name>
    <dbReference type="NCBI Taxonomy" id="1389203"/>
    <lineage>
        <taxon>Eukaryota</taxon>
        <taxon>Fungi</taxon>
        <taxon>Dikarya</taxon>
        <taxon>Basidiomycota</taxon>
        <taxon>Pucciniomycotina</taxon>
        <taxon>Pucciniomycetes</taxon>
        <taxon>Pucciniales</taxon>
        <taxon>Sphaerophragmiaceae</taxon>
        <taxon>Austropuccinia</taxon>
    </lineage>
</organism>
<dbReference type="PANTHER" id="PTHR10094">
    <property type="entry name" value="STEROL CARRIER PROTEIN 2 SCP-2 FAMILY PROTEIN"/>
    <property type="match status" value="1"/>
</dbReference>
<dbReference type="InterPro" id="IPR036527">
    <property type="entry name" value="SCP2_sterol-bd_dom_sf"/>
</dbReference>
<dbReference type="OrthoDB" id="10265837at2759"/>
<dbReference type="EMBL" id="AVOT02001734">
    <property type="protein sequence ID" value="MBW0467962.1"/>
    <property type="molecule type" value="Genomic_DNA"/>
</dbReference>